<name>A0A9D2ADH8_9FIRM</name>
<dbReference type="SUPFAM" id="SSF47413">
    <property type="entry name" value="lambda repressor-like DNA-binding domains"/>
    <property type="match status" value="1"/>
</dbReference>
<dbReference type="Proteomes" id="UP000824193">
    <property type="component" value="Unassembled WGS sequence"/>
</dbReference>
<gene>
    <name evidence="1" type="ORF">H9865_02280</name>
</gene>
<sequence>MKRRFGPRQSDHETGDTMLRTDDLTAILKDKHADIDRYFERYEGELLEADLGKYLCTLLEKHGLQKKDLIFASGRERSYCYQLLNGTRRNPSRDMLLAIALGLHFTCDETQTMLRIAGLSPLFPRIRRDAVILQQLAAGKSLYECNDRLAACGEAMIG</sequence>
<protein>
    <recommendedName>
        <fullName evidence="3">XRE family transcriptional regulator</fullName>
    </recommendedName>
</protein>
<proteinExistence type="predicted"/>
<evidence type="ECO:0008006" key="3">
    <source>
        <dbReference type="Google" id="ProtNLM"/>
    </source>
</evidence>
<dbReference type="InterPro" id="IPR010982">
    <property type="entry name" value="Lambda_DNA-bd_dom_sf"/>
</dbReference>
<organism evidence="1 2">
    <name type="scientific">Candidatus Allofournierella pullicola</name>
    <dbReference type="NCBI Taxonomy" id="2838596"/>
    <lineage>
        <taxon>Bacteria</taxon>
        <taxon>Bacillati</taxon>
        <taxon>Bacillota</taxon>
        <taxon>Clostridia</taxon>
        <taxon>Eubacteriales</taxon>
        <taxon>Oscillospiraceae</taxon>
        <taxon>Allofournierella</taxon>
    </lineage>
</organism>
<evidence type="ECO:0000313" key="2">
    <source>
        <dbReference type="Proteomes" id="UP000824193"/>
    </source>
</evidence>
<comment type="caution">
    <text evidence="1">The sequence shown here is derived from an EMBL/GenBank/DDBJ whole genome shotgun (WGS) entry which is preliminary data.</text>
</comment>
<evidence type="ECO:0000313" key="1">
    <source>
        <dbReference type="EMBL" id="HIX04930.1"/>
    </source>
</evidence>
<dbReference type="GO" id="GO:0003677">
    <property type="term" value="F:DNA binding"/>
    <property type="evidence" value="ECO:0007669"/>
    <property type="project" value="InterPro"/>
</dbReference>
<dbReference type="Gene3D" id="1.10.260.40">
    <property type="entry name" value="lambda repressor-like DNA-binding domains"/>
    <property type="match status" value="1"/>
</dbReference>
<dbReference type="AlphaFoldDB" id="A0A9D2ADH8"/>
<dbReference type="EMBL" id="DXFW01000005">
    <property type="protein sequence ID" value="HIX04930.1"/>
    <property type="molecule type" value="Genomic_DNA"/>
</dbReference>
<accession>A0A9D2ADH8</accession>
<reference evidence="1" key="2">
    <citation type="submission" date="2021-04" db="EMBL/GenBank/DDBJ databases">
        <authorList>
            <person name="Gilroy R."/>
        </authorList>
    </citation>
    <scope>NUCLEOTIDE SEQUENCE</scope>
    <source>
        <strain evidence="1">2239</strain>
    </source>
</reference>
<reference evidence="1" key="1">
    <citation type="journal article" date="2021" name="PeerJ">
        <title>Extensive microbial diversity within the chicken gut microbiome revealed by metagenomics and culture.</title>
        <authorList>
            <person name="Gilroy R."/>
            <person name="Ravi A."/>
            <person name="Getino M."/>
            <person name="Pursley I."/>
            <person name="Horton D.L."/>
            <person name="Alikhan N.F."/>
            <person name="Baker D."/>
            <person name="Gharbi K."/>
            <person name="Hall N."/>
            <person name="Watson M."/>
            <person name="Adriaenssens E.M."/>
            <person name="Foster-Nyarko E."/>
            <person name="Jarju S."/>
            <person name="Secka A."/>
            <person name="Antonio M."/>
            <person name="Oren A."/>
            <person name="Chaudhuri R.R."/>
            <person name="La Ragione R."/>
            <person name="Hildebrand F."/>
            <person name="Pallen M.J."/>
        </authorList>
    </citation>
    <scope>NUCLEOTIDE SEQUENCE</scope>
    <source>
        <strain evidence="1">2239</strain>
    </source>
</reference>